<dbReference type="STRING" id="199890.A0A182PX80"/>
<sequence>TNNVEDYLRPLVTDLNNVLDKGISIQNKHINISVRVFIADSPARAFIKGVAYFNAANGCIKCKIIGKRDTKSRRMFFEGVAPAREDAEFRRGDYEIGHQKRPTPLLDIKRFDIIKGISTSDDLHLLHIGITKKCLKGFADGGLAPFPKWTLEEREEISNILVQTKLPSEINRAMRPLKYLVYWKGAEF</sequence>
<dbReference type="VEuPathDB" id="VectorBase:AEPI011567"/>
<dbReference type="AlphaFoldDB" id="A0A182PX80"/>
<keyword evidence="2" id="KW-1185">Reference proteome</keyword>
<proteinExistence type="predicted"/>
<name>A0A182PX80_9DIPT</name>
<organism evidence="1 2">
    <name type="scientific">Anopheles epiroticus</name>
    <dbReference type="NCBI Taxonomy" id="199890"/>
    <lineage>
        <taxon>Eukaryota</taxon>
        <taxon>Metazoa</taxon>
        <taxon>Ecdysozoa</taxon>
        <taxon>Arthropoda</taxon>
        <taxon>Hexapoda</taxon>
        <taxon>Insecta</taxon>
        <taxon>Pterygota</taxon>
        <taxon>Neoptera</taxon>
        <taxon>Endopterygota</taxon>
        <taxon>Diptera</taxon>
        <taxon>Nematocera</taxon>
        <taxon>Culicoidea</taxon>
        <taxon>Culicidae</taxon>
        <taxon>Anophelinae</taxon>
        <taxon>Anopheles</taxon>
    </lineage>
</organism>
<protein>
    <submittedName>
        <fullName evidence="1">Uncharacterized protein</fullName>
    </submittedName>
</protein>
<dbReference type="PANTHER" id="PTHR33053:SF9">
    <property type="entry name" value="AGAP000105-PA"/>
    <property type="match status" value="1"/>
</dbReference>
<dbReference type="PANTHER" id="PTHR33053">
    <property type="entry name" value="PROTEIN, PUTATIVE-RELATED"/>
    <property type="match status" value="1"/>
</dbReference>
<dbReference type="Proteomes" id="UP000075885">
    <property type="component" value="Unassembled WGS sequence"/>
</dbReference>
<reference evidence="1" key="2">
    <citation type="submission" date="2020-05" db="UniProtKB">
        <authorList>
            <consortium name="EnsemblMetazoa"/>
        </authorList>
    </citation>
    <scope>IDENTIFICATION</scope>
    <source>
        <strain evidence="1">Epiroticus2</strain>
    </source>
</reference>
<reference evidence="2" key="1">
    <citation type="submission" date="2013-03" db="EMBL/GenBank/DDBJ databases">
        <title>The Genome Sequence of Anopheles epiroticus epiroticus2.</title>
        <authorList>
            <consortium name="The Broad Institute Genomics Platform"/>
            <person name="Neafsey D.E."/>
            <person name="Howell P."/>
            <person name="Walker B."/>
            <person name="Young S.K."/>
            <person name="Zeng Q."/>
            <person name="Gargeya S."/>
            <person name="Fitzgerald M."/>
            <person name="Haas B."/>
            <person name="Abouelleil A."/>
            <person name="Allen A.W."/>
            <person name="Alvarado L."/>
            <person name="Arachchi H.M."/>
            <person name="Berlin A.M."/>
            <person name="Chapman S.B."/>
            <person name="Gainer-Dewar J."/>
            <person name="Goldberg J."/>
            <person name="Griggs A."/>
            <person name="Gujja S."/>
            <person name="Hansen M."/>
            <person name="Howarth C."/>
            <person name="Imamovic A."/>
            <person name="Ireland A."/>
            <person name="Larimer J."/>
            <person name="McCowan C."/>
            <person name="Murphy C."/>
            <person name="Pearson M."/>
            <person name="Poon T.W."/>
            <person name="Priest M."/>
            <person name="Roberts A."/>
            <person name="Saif S."/>
            <person name="Shea T."/>
            <person name="Sisk P."/>
            <person name="Sykes S."/>
            <person name="Wortman J."/>
            <person name="Nusbaum C."/>
            <person name="Birren B."/>
        </authorList>
    </citation>
    <scope>NUCLEOTIDE SEQUENCE [LARGE SCALE GENOMIC DNA]</scope>
    <source>
        <strain evidence="2">Epiroticus2</strain>
    </source>
</reference>
<evidence type="ECO:0000313" key="2">
    <source>
        <dbReference type="Proteomes" id="UP000075885"/>
    </source>
</evidence>
<dbReference type="EnsemblMetazoa" id="AEPI011567-RA">
    <property type="protein sequence ID" value="AEPI011567-PA"/>
    <property type="gene ID" value="AEPI011567"/>
</dbReference>
<accession>A0A182PX80</accession>
<evidence type="ECO:0000313" key="1">
    <source>
        <dbReference type="EnsemblMetazoa" id="AEPI011567-PA"/>
    </source>
</evidence>